<protein>
    <submittedName>
        <fullName evidence="1">Uncharacterized protein</fullName>
    </submittedName>
</protein>
<gene>
    <name evidence="1" type="ORF">BU097_08440</name>
</gene>
<evidence type="ECO:0000313" key="2">
    <source>
        <dbReference type="Proteomes" id="UP000285567"/>
    </source>
</evidence>
<dbReference type="SUPFAM" id="SSF53649">
    <property type="entry name" value="Alkaline phosphatase-like"/>
    <property type="match status" value="1"/>
</dbReference>
<dbReference type="AlphaFoldDB" id="A0A418IN09"/>
<sequence>MLSCYLKNIMKNSKKFCLCVLFYSFFTLTIQKMNKSDKGFFLIVEESQIDKAAIEFAKKDKNTLVVIKGDYAIGVLAMGTRGKQSFHPEVIKETNHSFRNIEEEILK</sequence>
<accession>A0A418IN09</accession>
<organism evidence="1 2">
    <name type="scientific">Staphylococcus xylosus</name>
    <dbReference type="NCBI Taxonomy" id="1288"/>
    <lineage>
        <taxon>Bacteria</taxon>
        <taxon>Bacillati</taxon>
        <taxon>Bacillota</taxon>
        <taxon>Bacilli</taxon>
        <taxon>Bacillales</taxon>
        <taxon>Staphylococcaceae</taxon>
        <taxon>Staphylococcus</taxon>
    </lineage>
</organism>
<name>A0A418IN09_STAXY</name>
<proteinExistence type="predicted"/>
<reference evidence="1 2" key="1">
    <citation type="journal article" date="2016" name="Front. Microbiol.">
        <title>Comprehensive Phylogenetic Analysis of Bovine Non-aureus Staphylococci Species Based on Whole-Genome Sequencing.</title>
        <authorList>
            <person name="Naushad S."/>
            <person name="Barkema H.W."/>
            <person name="Luby C."/>
            <person name="Condas L.A."/>
            <person name="Nobrega D.B."/>
            <person name="Carson D.A."/>
            <person name="De Buck J."/>
        </authorList>
    </citation>
    <scope>NUCLEOTIDE SEQUENCE [LARGE SCALE GENOMIC DNA]</scope>
    <source>
        <strain evidence="1 2">SNUC 102</strain>
    </source>
</reference>
<dbReference type="EMBL" id="QXUL01000038">
    <property type="protein sequence ID" value="RIN10511.1"/>
    <property type="molecule type" value="Genomic_DNA"/>
</dbReference>
<dbReference type="Proteomes" id="UP000285567">
    <property type="component" value="Unassembled WGS sequence"/>
</dbReference>
<comment type="caution">
    <text evidence="1">The sequence shown here is derived from an EMBL/GenBank/DDBJ whole genome shotgun (WGS) entry which is preliminary data.</text>
</comment>
<keyword evidence="2" id="KW-1185">Reference proteome</keyword>
<dbReference type="Gene3D" id="3.40.720.10">
    <property type="entry name" value="Alkaline Phosphatase, subunit A"/>
    <property type="match status" value="1"/>
</dbReference>
<dbReference type="InterPro" id="IPR017850">
    <property type="entry name" value="Alkaline_phosphatase_core_sf"/>
</dbReference>
<evidence type="ECO:0000313" key="1">
    <source>
        <dbReference type="EMBL" id="RIN10511.1"/>
    </source>
</evidence>